<evidence type="ECO:0000313" key="2">
    <source>
        <dbReference type="EMBL" id="GLI91933.1"/>
    </source>
</evidence>
<keyword evidence="1" id="KW-0732">Signal</keyword>
<evidence type="ECO:0000256" key="1">
    <source>
        <dbReference type="SAM" id="SignalP"/>
    </source>
</evidence>
<dbReference type="AlphaFoldDB" id="A0A9W6GRX7"/>
<gene>
    <name evidence="2" type="ORF">LMG27198_09250</name>
</gene>
<sequence length="157" mass="16506">MSQSLSRRQTLHLLGAAAGALAAGAAMGEEPKKMIVHKSATCGCCGGWAKHMRAAGFIVEEINEPDMKAIKARLGVPEKMASCHTAELDGYIIEGHVPAQAVAQLLKERPKAIGLAAPGMPMGSPGMEMGEPEAYTLYLFDASGARDFGKWLGDKPA</sequence>
<evidence type="ECO:0000313" key="3">
    <source>
        <dbReference type="Proteomes" id="UP001144323"/>
    </source>
</evidence>
<reference evidence="2" key="1">
    <citation type="journal article" date="2023" name="Int. J. Syst. Evol. Microbiol.">
        <title>Methylocystis iwaonis sp. nov., a type II methane-oxidizing bacterium from surface soil of a rice paddy field in Japan, and emended description of the genus Methylocystis (ex Whittenbury et al. 1970) Bowman et al. 1993.</title>
        <authorList>
            <person name="Kaise H."/>
            <person name="Sawadogo J.B."/>
            <person name="Alam M.S."/>
            <person name="Ueno C."/>
            <person name="Dianou D."/>
            <person name="Shinjo R."/>
            <person name="Asakawa S."/>
        </authorList>
    </citation>
    <scope>NUCLEOTIDE SEQUENCE</scope>
    <source>
        <strain evidence="2">LMG27198</strain>
    </source>
</reference>
<protein>
    <recommendedName>
        <fullName evidence="4">DUF411 domain-containing protein</fullName>
    </recommendedName>
</protein>
<comment type="caution">
    <text evidence="2">The sequence shown here is derived from an EMBL/GenBank/DDBJ whole genome shotgun (WGS) entry which is preliminary data.</text>
</comment>
<feature type="signal peptide" evidence="1">
    <location>
        <begin position="1"/>
        <end position="28"/>
    </location>
</feature>
<dbReference type="PROSITE" id="PS51318">
    <property type="entry name" value="TAT"/>
    <property type="match status" value="1"/>
</dbReference>
<dbReference type="InterPro" id="IPR007332">
    <property type="entry name" value="DUF411"/>
</dbReference>
<dbReference type="EMBL" id="BSEC01000001">
    <property type="protein sequence ID" value="GLI91933.1"/>
    <property type="molecule type" value="Genomic_DNA"/>
</dbReference>
<feature type="chain" id="PRO_5040795685" description="DUF411 domain-containing protein" evidence="1">
    <location>
        <begin position="29"/>
        <end position="157"/>
    </location>
</feature>
<dbReference type="RefSeq" id="WP_281800837.1">
    <property type="nucleotide sequence ID" value="NZ_BSEC01000001.1"/>
</dbReference>
<evidence type="ECO:0008006" key="4">
    <source>
        <dbReference type="Google" id="ProtNLM"/>
    </source>
</evidence>
<dbReference type="InterPro" id="IPR006311">
    <property type="entry name" value="TAT_signal"/>
</dbReference>
<name>A0A9W6GRX7_9HYPH</name>
<keyword evidence="3" id="KW-1185">Reference proteome</keyword>
<dbReference type="Pfam" id="PF04214">
    <property type="entry name" value="DUF411"/>
    <property type="match status" value="1"/>
</dbReference>
<dbReference type="Proteomes" id="UP001144323">
    <property type="component" value="Unassembled WGS sequence"/>
</dbReference>
<organism evidence="2 3">
    <name type="scientific">Methylocystis echinoides</name>
    <dbReference type="NCBI Taxonomy" id="29468"/>
    <lineage>
        <taxon>Bacteria</taxon>
        <taxon>Pseudomonadati</taxon>
        <taxon>Pseudomonadota</taxon>
        <taxon>Alphaproteobacteria</taxon>
        <taxon>Hyphomicrobiales</taxon>
        <taxon>Methylocystaceae</taxon>
        <taxon>Methylocystis</taxon>
    </lineage>
</organism>
<proteinExistence type="predicted"/>
<accession>A0A9W6GRX7</accession>